<protein>
    <submittedName>
        <fullName evidence="1">Uncharacterized protein</fullName>
    </submittedName>
</protein>
<organism evidence="1 2">
    <name type="scientific">Conexivisphaera calida</name>
    <dbReference type="NCBI Taxonomy" id="1874277"/>
    <lineage>
        <taxon>Archaea</taxon>
        <taxon>Nitrososphaerota</taxon>
        <taxon>Conexivisphaeria</taxon>
        <taxon>Conexivisphaerales</taxon>
        <taxon>Conexivisphaeraceae</taxon>
        <taxon>Conexivisphaera</taxon>
    </lineage>
</organism>
<keyword evidence="2" id="KW-1185">Reference proteome</keyword>
<proteinExistence type="predicted"/>
<dbReference type="AlphaFoldDB" id="A0A4P2VBM0"/>
<accession>A0A4P2VBM0</accession>
<evidence type="ECO:0000313" key="1">
    <source>
        <dbReference type="EMBL" id="BBE41481.1"/>
    </source>
</evidence>
<gene>
    <name evidence="1" type="ORF">NAS2_0068</name>
</gene>
<reference evidence="1 2" key="1">
    <citation type="journal article" date="2019" name="ISME J.">
        <title>Isolation and characterization of a thermophilic sulfur- and iron-reducing thaumarchaeote from a terrestrial acidic hot spring.</title>
        <authorList>
            <person name="Kato S."/>
            <person name="Itoh T."/>
            <person name="Yuki M."/>
            <person name="Nagamori M."/>
            <person name="Ohnishi M."/>
            <person name="Uematsu K."/>
            <person name="Suzuki K."/>
            <person name="Takashina T."/>
            <person name="Ohkuma M."/>
        </authorList>
    </citation>
    <scope>NUCLEOTIDE SEQUENCE [LARGE SCALE GENOMIC DNA]</scope>
    <source>
        <strain evidence="1 2">NAS-02</strain>
    </source>
</reference>
<name>A0A4P2VBM0_9ARCH</name>
<sequence>MRQELDELLKALVGKIEGLKEGLDPEVLSRWYREIEDLARKRAPDDLKEKINVIQDPDLPMKFRIHASRRAVPFVVDAIESNLPKMPLVTKIYFMLVENTIWEEYNKGSSS</sequence>
<dbReference type="KEGG" id="ccai:NAS2_0068"/>
<dbReference type="Proteomes" id="UP000509448">
    <property type="component" value="Chromosome"/>
</dbReference>
<evidence type="ECO:0000313" key="2">
    <source>
        <dbReference type="Proteomes" id="UP000509448"/>
    </source>
</evidence>
<dbReference type="EMBL" id="AP018732">
    <property type="protein sequence ID" value="BBE41481.1"/>
    <property type="molecule type" value="Genomic_DNA"/>
</dbReference>